<keyword evidence="1" id="KW-0812">Transmembrane</keyword>
<dbReference type="PROSITE" id="PS51257">
    <property type="entry name" value="PROKAR_LIPOPROTEIN"/>
    <property type="match status" value="1"/>
</dbReference>
<evidence type="ECO:0000256" key="1">
    <source>
        <dbReference type="SAM" id="Phobius"/>
    </source>
</evidence>
<feature type="transmembrane region" description="Helical" evidence="1">
    <location>
        <begin position="6"/>
        <end position="27"/>
    </location>
</feature>
<feature type="transmembrane region" description="Helical" evidence="1">
    <location>
        <begin position="34"/>
        <end position="51"/>
    </location>
</feature>
<dbReference type="AlphaFoldDB" id="A0A5C6B1G0"/>
<dbReference type="RefSeq" id="WP_146518866.1">
    <property type="nucleotide sequence ID" value="NZ_CP151726.1"/>
</dbReference>
<evidence type="ECO:0000313" key="3">
    <source>
        <dbReference type="Proteomes" id="UP000320176"/>
    </source>
</evidence>
<evidence type="ECO:0000313" key="2">
    <source>
        <dbReference type="EMBL" id="TWU05647.1"/>
    </source>
</evidence>
<sequence>MDGKDWKWWYFVVAGFLIIAFGCYQVYELRIGKSIGSFLLGFLAIFVGFASRPDGHEPAEVDDNDEVIPVEVIEE</sequence>
<reference evidence="2 3" key="1">
    <citation type="submission" date="2019-02" db="EMBL/GenBank/DDBJ databases">
        <title>Deep-cultivation of Planctomycetes and their phenomic and genomic characterization uncovers novel biology.</title>
        <authorList>
            <person name="Wiegand S."/>
            <person name="Jogler M."/>
            <person name="Boedeker C."/>
            <person name="Pinto D."/>
            <person name="Vollmers J."/>
            <person name="Rivas-Marin E."/>
            <person name="Kohn T."/>
            <person name="Peeters S.H."/>
            <person name="Heuer A."/>
            <person name="Rast P."/>
            <person name="Oberbeckmann S."/>
            <person name="Bunk B."/>
            <person name="Jeske O."/>
            <person name="Meyerdierks A."/>
            <person name="Storesund J.E."/>
            <person name="Kallscheuer N."/>
            <person name="Luecker S."/>
            <person name="Lage O.M."/>
            <person name="Pohl T."/>
            <person name="Merkel B.J."/>
            <person name="Hornburger P."/>
            <person name="Mueller R.-W."/>
            <person name="Bruemmer F."/>
            <person name="Labrenz M."/>
            <person name="Spormann A.M."/>
            <person name="Op Den Camp H."/>
            <person name="Overmann J."/>
            <person name="Amann R."/>
            <person name="Jetten M.S.M."/>
            <person name="Mascher T."/>
            <person name="Medema M.H."/>
            <person name="Devos D.P."/>
            <person name="Kaster A.-K."/>
            <person name="Ovreas L."/>
            <person name="Rohde M."/>
            <person name="Galperin M.Y."/>
            <person name="Jogler C."/>
        </authorList>
    </citation>
    <scope>NUCLEOTIDE SEQUENCE [LARGE SCALE GENOMIC DNA]</scope>
    <source>
        <strain evidence="2 3">Pla52n</strain>
    </source>
</reference>
<dbReference type="Proteomes" id="UP000320176">
    <property type="component" value="Unassembled WGS sequence"/>
</dbReference>
<gene>
    <name evidence="2" type="ORF">Pla52n_13620</name>
</gene>
<dbReference type="EMBL" id="SJPN01000002">
    <property type="protein sequence ID" value="TWU05647.1"/>
    <property type="molecule type" value="Genomic_DNA"/>
</dbReference>
<proteinExistence type="predicted"/>
<name>A0A5C6B1G0_9BACT</name>
<keyword evidence="1" id="KW-1133">Transmembrane helix</keyword>
<accession>A0A5C6B1G0</accession>
<keyword evidence="3" id="KW-1185">Reference proteome</keyword>
<organism evidence="2 3">
    <name type="scientific">Stieleria varia</name>
    <dbReference type="NCBI Taxonomy" id="2528005"/>
    <lineage>
        <taxon>Bacteria</taxon>
        <taxon>Pseudomonadati</taxon>
        <taxon>Planctomycetota</taxon>
        <taxon>Planctomycetia</taxon>
        <taxon>Pirellulales</taxon>
        <taxon>Pirellulaceae</taxon>
        <taxon>Stieleria</taxon>
    </lineage>
</organism>
<comment type="caution">
    <text evidence="2">The sequence shown here is derived from an EMBL/GenBank/DDBJ whole genome shotgun (WGS) entry which is preliminary data.</text>
</comment>
<protein>
    <submittedName>
        <fullName evidence="2">Uncharacterized protein</fullName>
    </submittedName>
</protein>
<keyword evidence="1" id="KW-0472">Membrane</keyword>